<evidence type="ECO:0000256" key="1">
    <source>
        <dbReference type="SAM" id="MobiDB-lite"/>
    </source>
</evidence>
<keyword evidence="5" id="KW-1185">Reference proteome</keyword>
<organism evidence="3 4">
    <name type="scientific">Brucella lupini</name>
    <dbReference type="NCBI Taxonomy" id="255457"/>
    <lineage>
        <taxon>Bacteria</taxon>
        <taxon>Pseudomonadati</taxon>
        <taxon>Pseudomonadota</taxon>
        <taxon>Alphaproteobacteria</taxon>
        <taxon>Hyphomicrobiales</taxon>
        <taxon>Brucellaceae</taxon>
        <taxon>Brucella/Ochrobactrum group</taxon>
        <taxon>Brucella</taxon>
    </lineage>
</organism>
<dbReference type="Proteomes" id="UP000435957">
    <property type="component" value="Unassembled WGS sequence"/>
</dbReference>
<reference evidence="2 5" key="2">
    <citation type="submission" date="2019-09" db="EMBL/GenBank/DDBJ databases">
        <title>Taxonomic organization of the family Brucellaceae based on a phylogenomic approach.</title>
        <authorList>
            <person name="Leclercq S."/>
            <person name="Cloeckaert A."/>
            <person name="Zygmunt M.S."/>
        </authorList>
    </citation>
    <scope>NUCLEOTIDE SEQUENCE [LARGE SCALE GENOMIC DNA]</scope>
    <source>
        <strain evidence="2 5">LUP23</strain>
    </source>
</reference>
<accession>A0A256GZW5</accession>
<feature type="region of interest" description="Disordered" evidence="1">
    <location>
        <begin position="1"/>
        <end position="26"/>
    </location>
</feature>
<dbReference type="RefSeq" id="WP_080823876.1">
    <property type="nucleotide sequence ID" value="NZ_JBHEEP010000035.1"/>
</dbReference>
<reference evidence="3 4" key="1">
    <citation type="submission" date="2017-07" db="EMBL/GenBank/DDBJ databases">
        <title>Draft genome of Ochrobactrum lupini type strain LUP21.</title>
        <authorList>
            <person name="Krzyzanowska D.M."/>
            <person name="Jafra S."/>
        </authorList>
    </citation>
    <scope>NUCLEOTIDE SEQUENCE [LARGE SCALE GENOMIC DNA]</scope>
    <source>
        <strain evidence="3 4">LUP21</strain>
    </source>
</reference>
<dbReference type="EMBL" id="NNRN01000019">
    <property type="protein sequence ID" value="OYR32682.1"/>
    <property type="molecule type" value="Genomic_DNA"/>
</dbReference>
<evidence type="ECO:0000313" key="4">
    <source>
        <dbReference type="Proteomes" id="UP000216363"/>
    </source>
</evidence>
<evidence type="ECO:0000313" key="5">
    <source>
        <dbReference type="Proteomes" id="UP000435957"/>
    </source>
</evidence>
<proteinExistence type="predicted"/>
<gene>
    <name evidence="3" type="ORF">CES86_5562</name>
    <name evidence="2" type="ORF">F9L03_22870</name>
</gene>
<protein>
    <submittedName>
        <fullName evidence="3">Putative membrane domain protein</fullName>
    </submittedName>
</protein>
<dbReference type="Proteomes" id="UP000216363">
    <property type="component" value="Unassembled WGS sequence"/>
</dbReference>
<evidence type="ECO:0000313" key="2">
    <source>
        <dbReference type="EMBL" id="KAB2701558.1"/>
    </source>
</evidence>
<dbReference type="AlphaFoldDB" id="A0A256GZW5"/>
<comment type="caution">
    <text evidence="3">The sequence shown here is derived from an EMBL/GenBank/DDBJ whole genome shotgun (WGS) entry which is preliminary data.</text>
</comment>
<dbReference type="EMBL" id="WBWF01000024">
    <property type="protein sequence ID" value="KAB2701558.1"/>
    <property type="molecule type" value="Genomic_DNA"/>
</dbReference>
<sequence>MTQTQIPGEQAVAMPPPSTVTSPEKVSSGAIASGHAQVVPGYVEDARRRAEMADRFTLEPILARYCKEEGLSMEIAKDHRREMLRFLALCGTATQHGKFYGMTGAVDELWHTFVIFTREYAAFCDAVAGRFLHHVPEVEGQMSANTFEHYLAFLADYEAVFNEPAPAAYWPRPEGDPESVACKGCSACSSCGGGGSCTVH</sequence>
<evidence type="ECO:0000313" key="3">
    <source>
        <dbReference type="EMBL" id="OYR32682.1"/>
    </source>
</evidence>
<name>A0A256GZW5_9HYPH</name>